<gene>
    <name evidence="2" type="ORF">GCM10009037_20970</name>
</gene>
<feature type="region of interest" description="Disordered" evidence="1">
    <location>
        <begin position="1"/>
        <end position="24"/>
    </location>
</feature>
<feature type="compositionally biased region" description="Basic and acidic residues" evidence="1">
    <location>
        <begin position="13"/>
        <end position="24"/>
    </location>
</feature>
<evidence type="ECO:0000313" key="2">
    <source>
        <dbReference type="EMBL" id="GGL37230.1"/>
    </source>
</evidence>
<dbReference type="Proteomes" id="UP000628840">
    <property type="component" value="Unassembled WGS sequence"/>
</dbReference>
<dbReference type="EMBL" id="BMPF01000003">
    <property type="protein sequence ID" value="GGL37230.1"/>
    <property type="molecule type" value="Genomic_DNA"/>
</dbReference>
<sequence length="241" mass="25800">MAKPARSVPDSATNREPERPEEGRDALEAVIEEYGGDYADAAEYTDELENVIETAILVISSADDEEVDYVTESMVTLVQAGDAISNEGTVALAESFGENSDEFADLIDDVVRMQEEGHLSKFIRIAETLAEPLDEDDADRLATTVGENADELADVLDSLMELQKAGQLEDLLDLASTLSVLEADETTANALNDLLGAVGEAEEESEPMGFLGALGALRSQEARAGIGYVVEILKGLGRRTT</sequence>
<dbReference type="Pfam" id="PF07849">
    <property type="entry name" value="DUF1641"/>
    <property type="match status" value="1"/>
</dbReference>
<organism evidence="2 3">
    <name type="scientific">Halarchaeum grantii</name>
    <dbReference type="NCBI Taxonomy" id="1193105"/>
    <lineage>
        <taxon>Archaea</taxon>
        <taxon>Methanobacteriati</taxon>
        <taxon>Methanobacteriota</taxon>
        <taxon>Stenosarchaea group</taxon>
        <taxon>Halobacteria</taxon>
        <taxon>Halobacteriales</taxon>
        <taxon>Halobacteriaceae</taxon>
    </lineage>
</organism>
<dbReference type="InterPro" id="IPR012440">
    <property type="entry name" value="DUF1641"/>
</dbReference>
<protein>
    <recommendedName>
        <fullName evidence="4">DUF1641 domain-containing protein</fullName>
    </recommendedName>
</protein>
<evidence type="ECO:0000256" key="1">
    <source>
        <dbReference type="SAM" id="MobiDB-lite"/>
    </source>
</evidence>
<name>A0A830F422_9EURY</name>
<reference evidence="2 3" key="1">
    <citation type="journal article" date="2019" name="Int. J. Syst. Evol. Microbiol.">
        <title>The Global Catalogue of Microorganisms (GCM) 10K type strain sequencing project: providing services to taxonomists for standard genome sequencing and annotation.</title>
        <authorList>
            <consortium name="The Broad Institute Genomics Platform"/>
            <consortium name="The Broad Institute Genome Sequencing Center for Infectious Disease"/>
            <person name="Wu L."/>
            <person name="Ma J."/>
        </authorList>
    </citation>
    <scope>NUCLEOTIDE SEQUENCE [LARGE SCALE GENOMIC DNA]</scope>
    <source>
        <strain evidence="2 3">JCM 19585</strain>
    </source>
</reference>
<evidence type="ECO:0000313" key="3">
    <source>
        <dbReference type="Proteomes" id="UP000628840"/>
    </source>
</evidence>
<dbReference type="AlphaFoldDB" id="A0A830F422"/>
<comment type="caution">
    <text evidence="2">The sequence shown here is derived from an EMBL/GenBank/DDBJ whole genome shotgun (WGS) entry which is preliminary data.</text>
</comment>
<accession>A0A830F422</accession>
<proteinExistence type="predicted"/>
<evidence type="ECO:0008006" key="4">
    <source>
        <dbReference type="Google" id="ProtNLM"/>
    </source>
</evidence>
<dbReference type="OrthoDB" id="56850at2157"/>
<dbReference type="RefSeq" id="WP_188883703.1">
    <property type="nucleotide sequence ID" value="NZ_BMPF01000003.1"/>
</dbReference>
<keyword evidence="3" id="KW-1185">Reference proteome</keyword>